<organism evidence="7 8">
    <name type="scientific">Streptomyces katsurahamanus</name>
    <dbReference type="NCBI Taxonomy" id="2577098"/>
    <lineage>
        <taxon>Bacteria</taxon>
        <taxon>Bacillati</taxon>
        <taxon>Actinomycetota</taxon>
        <taxon>Actinomycetes</taxon>
        <taxon>Kitasatosporales</taxon>
        <taxon>Streptomycetaceae</taxon>
        <taxon>Streptomyces</taxon>
    </lineage>
</organism>
<dbReference type="Proteomes" id="UP000460558">
    <property type="component" value="Unassembled WGS sequence"/>
</dbReference>
<comment type="caution">
    <text evidence="7">The sequence shown here is derived from an EMBL/GenBank/DDBJ whole genome shotgun (WGS) entry which is preliminary data.</text>
</comment>
<feature type="domain" description="Methylamine utilisation protein MauE" evidence="6">
    <location>
        <begin position="3"/>
        <end position="108"/>
    </location>
</feature>
<feature type="transmembrane region" description="Helical" evidence="5">
    <location>
        <begin position="50"/>
        <end position="68"/>
    </location>
</feature>
<dbReference type="Pfam" id="PF07291">
    <property type="entry name" value="MauE"/>
    <property type="match status" value="1"/>
</dbReference>
<evidence type="ECO:0000313" key="8">
    <source>
        <dbReference type="Proteomes" id="UP000460558"/>
    </source>
</evidence>
<evidence type="ECO:0000256" key="1">
    <source>
        <dbReference type="ARBA" id="ARBA00004141"/>
    </source>
</evidence>
<keyword evidence="2 5" id="KW-0812">Transmembrane</keyword>
<dbReference type="EMBL" id="VDEQ01000069">
    <property type="protein sequence ID" value="MQS35335.1"/>
    <property type="molecule type" value="Genomic_DNA"/>
</dbReference>
<keyword evidence="4 5" id="KW-0472">Membrane</keyword>
<keyword evidence="3 5" id="KW-1133">Transmembrane helix</keyword>
<dbReference type="InterPro" id="IPR009908">
    <property type="entry name" value="Methylamine_util_MauE"/>
</dbReference>
<comment type="subcellular location">
    <subcellularLocation>
        <location evidence="1">Membrane</location>
        <topology evidence="1">Multi-pass membrane protein</topology>
    </subcellularLocation>
</comment>
<protein>
    <recommendedName>
        <fullName evidence="6">Methylamine utilisation protein MauE domain-containing protein</fullName>
    </recommendedName>
</protein>
<feature type="transmembrane region" description="Helical" evidence="5">
    <location>
        <begin position="75"/>
        <end position="94"/>
    </location>
</feature>
<feature type="non-terminal residue" evidence="7">
    <location>
        <position position="112"/>
    </location>
</feature>
<name>A0ABW9NQ14_9ACTN</name>
<evidence type="ECO:0000256" key="2">
    <source>
        <dbReference type="ARBA" id="ARBA00022692"/>
    </source>
</evidence>
<accession>A0ABW9NQ14</accession>
<sequence length="112" mass="11424">MIYLIFACRILLAGVFLTALAGKVRNKAAFDEFAVSVERLGRLPRRVSRAVAVAVAAGEAAVVALLAAGATVPAGFALGVLLLLGFTAGIVRALRAGRAAPCRCFGASVTPL</sequence>
<evidence type="ECO:0000256" key="5">
    <source>
        <dbReference type="SAM" id="Phobius"/>
    </source>
</evidence>
<evidence type="ECO:0000313" key="7">
    <source>
        <dbReference type="EMBL" id="MQS35335.1"/>
    </source>
</evidence>
<dbReference type="RefSeq" id="WP_323371244.1">
    <property type="nucleotide sequence ID" value="NZ_VDEQ01000069.1"/>
</dbReference>
<reference evidence="7 8" key="1">
    <citation type="submission" date="2019-06" db="EMBL/GenBank/DDBJ databases">
        <title>Comparative genomics and metabolomics analyses of clavulanic acid producing Streptomyces species provides insight into specialized metabolism and evolution of beta-lactam biosynthetic gene clusters.</title>
        <authorList>
            <person name="Moore M.A."/>
            <person name="Cruz-Morales P."/>
            <person name="Barona Gomez F."/>
            <person name="Kapil T."/>
        </authorList>
    </citation>
    <scope>NUCLEOTIDE SEQUENCE [LARGE SCALE GENOMIC DNA]</scope>
    <source>
        <strain evidence="7 8">T-272</strain>
    </source>
</reference>
<gene>
    <name evidence="7" type="ORF">FFZ77_06830</name>
</gene>
<keyword evidence="8" id="KW-1185">Reference proteome</keyword>
<evidence type="ECO:0000256" key="4">
    <source>
        <dbReference type="ARBA" id="ARBA00023136"/>
    </source>
</evidence>
<proteinExistence type="predicted"/>
<evidence type="ECO:0000259" key="6">
    <source>
        <dbReference type="Pfam" id="PF07291"/>
    </source>
</evidence>
<evidence type="ECO:0000256" key="3">
    <source>
        <dbReference type="ARBA" id="ARBA00022989"/>
    </source>
</evidence>